<evidence type="ECO:0000256" key="5">
    <source>
        <dbReference type="PROSITE-ProRule" id="PRU10141"/>
    </source>
</evidence>
<evidence type="ECO:0000313" key="8">
    <source>
        <dbReference type="Proteomes" id="UP000688137"/>
    </source>
</evidence>
<keyword evidence="8" id="KW-1185">Reference proteome</keyword>
<evidence type="ECO:0000256" key="2">
    <source>
        <dbReference type="ARBA" id="ARBA00022741"/>
    </source>
</evidence>
<dbReference type="AlphaFoldDB" id="A0A8S1Q7G1"/>
<dbReference type="InterPro" id="IPR017441">
    <property type="entry name" value="Protein_kinase_ATP_BS"/>
</dbReference>
<keyword evidence="4 5" id="KW-0067">ATP-binding</keyword>
<evidence type="ECO:0000256" key="1">
    <source>
        <dbReference type="ARBA" id="ARBA00022679"/>
    </source>
</evidence>
<proteinExistence type="predicted"/>
<dbReference type="Proteomes" id="UP000688137">
    <property type="component" value="Unassembled WGS sequence"/>
</dbReference>
<evidence type="ECO:0000256" key="4">
    <source>
        <dbReference type="ARBA" id="ARBA00022840"/>
    </source>
</evidence>
<organism evidence="7 8">
    <name type="scientific">Paramecium primaurelia</name>
    <dbReference type="NCBI Taxonomy" id="5886"/>
    <lineage>
        <taxon>Eukaryota</taxon>
        <taxon>Sar</taxon>
        <taxon>Alveolata</taxon>
        <taxon>Ciliophora</taxon>
        <taxon>Intramacronucleata</taxon>
        <taxon>Oligohymenophorea</taxon>
        <taxon>Peniculida</taxon>
        <taxon>Parameciidae</taxon>
        <taxon>Paramecium</taxon>
    </lineage>
</organism>
<feature type="binding site" evidence="5">
    <location>
        <position position="49"/>
    </location>
    <ligand>
        <name>ATP</name>
        <dbReference type="ChEBI" id="CHEBI:30616"/>
    </ligand>
</feature>
<dbReference type="GO" id="GO:0000045">
    <property type="term" value="P:autophagosome assembly"/>
    <property type="evidence" value="ECO:0007669"/>
    <property type="project" value="TreeGrafter"/>
</dbReference>
<dbReference type="EMBL" id="CAJJDM010000151">
    <property type="protein sequence ID" value="CAD8111449.1"/>
    <property type="molecule type" value="Genomic_DNA"/>
</dbReference>
<feature type="domain" description="Protein kinase" evidence="6">
    <location>
        <begin position="19"/>
        <end position="288"/>
    </location>
</feature>
<evidence type="ECO:0000259" key="6">
    <source>
        <dbReference type="PROSITE" id="PS50011"/>
    </source>
</evidence>
<dbReference type="SMART" id="SM00220">
    <property type="entry name" value="S_TKc"/>
    <property type="match status" value="1"/>
</dbReference>
<dbReference type="GO" id="GO:0005524">
    <property type="term" value="F:ATP binding"/>
    <property type="evidence" value="ECO:0007669"/>
    <property type="project" value="UniProtKB-UniRule"/>
</dbReference>
<dbReference type="GO" id="GO:0010506">
    <property type="term" value="P:regulation of autophagy"/>
    <property type="evidence" value="ECO:0007669"/>
    <property type="project" value="InterPro"/>
</dbReference>
<dbReference type="GO" id="GO:0005776">
    <property type="term" value="C:autophagosome"/>
    <property type="evidence" value="ECO:0007669"/>
    <property type="project" value="TreeGrafter"/>
</dbReference>
<dbReference type="PROSITE" id="PS50011">
    <property type="entry name" value="PROTEIN_KINASE_DOM"/>
    <property type="match status" value="1"/>
</dbReference>
<dbReference type="OMA" id="PEMMVSS"/>
<dbReference type="Pfam" id="PF00069">
    <property type="entry name" value="Pkinase"/>
    <property type="match status" value="1"/>
</dbReference>
<dbReference type="GO" id="GO:0016020">
    <property type="term" value="C:membrane"/>
    <property type="evidence" value="ECO:0007669"/>
    <property type="project" value="TreeGrafter"/>
</dbReference>
<keyword evidence="1" id="KW-0808">Transferase</keyword>
<dbReference type="InterPro" id="IPR045269">
    <property type="entry name" value="Atg1-like"/>
</dbReference>
<gene>
    <name evidence="7" type="ORF">PPRIM_AZ9-3.1.T1470121</name>
</gene>
<sequence>MLLSSQNLDTKTIAEKYVLLKKKQIGTGAFATVFEGFVKGNAQEKVAIKILQSLPKDSTNKTIETLKILYQREREIHKQIDSENVVKMIDVIQCDQSTYLILEFCEEGNLNKILNRQPKRRFNQERAYQIFCQIVEGYKSLYKLKTLHRDLKPENILFSKGVAKIADFGFAKIIEEMDLAADQTVVGTLLYQAPEMMVSSKYSSKVDIWSLGVIFYEMLYGTTPFIEQHPNKLHKKITTEPLKFPQDVKINESYINLITKMLKVDPEMRIRWDEIFLLLSKDQNNQIITDENLSIATTHMSDSDRFQANYKKVEQQINKIDEIKDYFDYVQRIFSFSNNNTARLFFALQDKLQISLSQQLLFSVTSTKYLLNQYNFYIQILLGQLPPSEINFKENDIKTFQSDQAKFYSVLNYLKTNHETMNQFYNEKLLPQFIKLKQADNTNQLIKIIDELVQTNQRNKKSWDSFNKVYMYFIAEITKSIKSKQITDEATLRQIYTLQIYMFFSLHPQKFIQNEFEPKNLENELIQSSTQKLENKVTELNIMYSAVIK</sequence>
<name>A0A8S1Q7G1_PARPR</name>
<accession>A0A8S1Q7G1</accession>
<protein>
    <recommendedName>
        <fullName evidence="6">Protein kinase domain-containing protein</fullName>
    </recommendedName>
</protein>
<dbReference type="InterPro" id="IPR000719">
    <property type="entry name" value="Prot_kinase_dom"/>
</dbReference>
<evidence type="ECO:0000313" key="7">
    <source>
        <dbReference type="EMBL" id="CAD8111449.1"/>
    </source>
</evidence>
<evidence type="ECO:0000256" key="3">
    <source>
        <dbReference type="ARBA" id="ARBA00022777"/>
    </source>
</evidence>
<keyword evidence="3" id="KW-0418">Kinase</keyword>
<dbReference type="PANTHER" id="PTHR24348">
    <property type="entry name" value="SERINE/THREONINE-PROTEIN KINASE UNC-51-RELATED"/>
    <property type="match status" value="1"/>
</dbReference>
<keyword evidence="2 5" id="KW-0547">Nucleotide-binding</keyword>
<dbReference type="PROSITE" id="PS00107">
    <property type="entry name" value="PROTEIN_KINASE_ATP"/>
    <property type="match status" value="1"/>
</dbReference>
<dbReference type="GO" id="GO:0000407">
    <property type="term" value="C:phagophore assembly site"/>
    <property type="evidence" value="ECO:0007669"/>
    <property type="project" value="TreeGrafter"/>
</dbReference>
<dbReference type="PANTHER" id="PTHR24348:SF22">
    <property type="entry name" value="NON-SPECIFIC SERINE_THREONINE PROTEIN KINASE"/>
    <property type="match status" value="1"/>
</dbReference>
<comment type="caution">
    <text evidence="7">The sequence shown here is derived from an EMBL/GenBank/DDBJ whole genome shotgun (WGS) entry which is preliminary data.</text>
</comment>
<dbReference type="GO" id="GO:0004674">
    <property type="term" value="F:protein serine/threonine kinase activity"/>
    <property type="evidence" value="ECO:0007669"/>
    <property type="project" value="InterPro"/>
</dbReference>
<reference evidence="7" key="1">
    <citation type="submission" date="2021-01" db="EMBL/GenBank/DDBJ databases">
        <authorList>
            <consortium name="Genoscope - CEA"/>
            <person name="William W."/>
        </authorList>
    </citation>
    <scope>NUCLEOTIDE SEQUENCE</scope>
</reference>
<dbReference type="GO" id="GO:0005829">
    <property type="term" value="C:cytosol"/>
    <property type="evidence" value="ECO:0007669"/>
    <property type="project" value="TreeGrafter"/>
</dbReference>